<dbReference type="EMBL" id="JH816185">
    <property type="protein sequence ID" value="EKC33391.1"/>
    <property type="molecule type" value="Genomic_DNA"/>
</dbReference>
<dbReference type="InParanoid" id="K1RGX7"/>
<feature type="compositionally biased region" description="Basic and acidic residues" evidence="1">
    <location>
        <begin position="57"/>
        <end position="81"/>
    </location>
</feature>
<dbReference type="HOGENOM" id="CLU_537773_0_0_1"/>
<feature type="compositionally biased region" description="Polar residues" evidence="1">
    <location>
        <begin position="23"/>
        <end position="39"/>
    </location>
</feature>
<evidence type="ECO:0000313" key="2">
    <source>
        <dbReference type="EMBL" id="EKC33391.1"/>
    </source>
</evidence>
<sequence>MDVFNTPLIIESQYNDTIEITQFQSSKHSGQKNANMKQRNNQKESSKQKTETQSSIKRSEKRTTKRRVSTDRAPHRPDRNNKASTRISNWNQQIVSPTKLANVNRQANTVKDRKQKPKKASRSNKRDINLKKIVPSSKRNERKQSLRRGTLRKNEKNTLSKGGQESLQTTSRPNQKRGIRTGQGQISGPKTKVTQPRTSQKRKRKGFQSSKEKIITPSTDCARTALDDGSTRKKTRRNLNDNFQDMLLRKVDVKAHIHFGIGQNILGISVTPDNQVWVNYQKKHVKLFSASGDELRSFDLEYCPVFNCCTPNGDLLVTQGYAGWSSAVIQMISREGTEMMFADLSSYADLLCGVHYQDENMYVIGHRHVPKRYFVLKLNMNGEVEEILETNTECRNINHIISHQGQIIAMCTTEFAMLPIHNGGISARPINKVQLKNTYSASTSVDSLGNVIVASGSKIMIIDLSLEHVFEIDTDIQGTILSTAVDQQNQLWIGTENENLYIVKYLR</sequence>
<gene>
    <name evidence="2" type="ORF">CGI_10019892</name>
</gene>
<dbReference type="SUPFAM" id="SSF63829">
    <property type="entry name" value="Calcium-dependent phosphotriesterase"/>
    <property type="match status" value="1"/>
</dbReference>
<feature type="compositionally biased region" description="Polar residues" evidence="1">
    <location>
        <begin position="159"/>
        <end position="173"/>
    </location>
</feature>
<dbReference type="AlphaFoldDB" id="K1RGX7"/>
<feature type="region of interest" description="Disordered" evidence="1">
    <location>
        <begin position="23"/>
        <end position="237"/>
    </location>
</feature>
<accession>K1RGX7</accession>
<feature type="compositionally biased region" description="Polar residues" evidence="1">
    <location>
        <begin position="82"/>
        <end position="109"/>
    </location>
</feature>
<organism evidence="2">
    <name type="scientific">Magallana gigas</name>
    <name type="common">Pacific oyster</name>
    <name type="synonym">Crassostrea gigas</name>
    <dbReference type="NCBI Taxonomy" id="29159"/>
    <lineage>
        <taxon>Eukaryota</taxon>
        <taxon>Metazoa</taxon>
        <taxon>Spiralia</taxon>
        <taxon>Lophotrochozoa</taxon>
        <taxon>Mollusca</taxon>
        <taxon>Bivalvia</taxon>
        <taxon>Autobranchia</taxon>
        <taxon>Pteriomorphia</taxon>
        <taxon>Ostreida</taxon>
        <taxon>Ostreoidea</taxon>
        <taxon>Ostreidae</taxon>
        <taxon>Magallana</taxon>
    </lineage>
</organism>
<reference evidence="2" key="1">
    <citation type="journal article" date="2012" name="Nature">
        <title>The oyster genome reveals stress adaptation and complexity of shell formation.</title>
        <authorList>
            <person name="Zhang G."/>
            <person name="Fang X."/>
            <person name="Guo X."/>
            <person name="Li L."/>
            <person name="Luo R."/>
            <person name="Xu F."/>
            <person name="Yang P."/>
            <person name="Zhang L."/>
            <person name="Wang X."/>
            <person name="Qi H."/>
            <person name="Xiong Z."/>
            <person name="Que H."/>
            <person name="Xie Y."/>
            <person name="Holland P.W."/>
            <person name="Paps J."/>
            <person name="Zhu Y."/>
            <person name="Wu F."/>
            <person name="Chen Y."/>
            <person name="Wang J."/>
            <person name="Peng C."/>
            <person name="Meng J."/>
            <person name="Yang L."/>
            <person name="Liu J."/>
            <person name="Wen B."/>
            <person name="Zhang N."/>
            <person name="Huang Z."/>
            <person name="Zhu Q."/>
            <person name="Feng Y."/>
            <person name="Mount A."/>
            <person name="Hedgecock D."/>
            <person name="Xu Z."/>
            <person name="Liu Y."/>
            <person name="Domazet-Loso T."/>
            <person name="Du Y."/>
            <person name="Sun X."/>
            <person name="Zhang S."/>
            <person name="Liu B."/>
            <person name="Cheng P."/>
            <person name="Jiang X."/>
            <person name="Li J."/>
            <person name="Fan D."/>
            <person name="Wang W."/>
            <person name="Fu W."/>
            <person name="Wang T."/>
            <person name="Wang B."/>
            <person name="Zhang J."/>
            <person name="Peng Z."/>
            <person name="Li Y."/>
            <person name="Li N."/>
            <person name="Wang J."/>
            <person name="Chen M."/>
            <person name="He Y."/>
            <person name="Tan F."/>
            <person name="Song X."/>
            <person name="Zheng Q."/>
            <person name="Huang R."/>
            <person name="Yang H."/>
            <person name="Du X."/>
            <person name="Chen L."/>
            <person name="Yang M."/>
            <person name="Gaffney P.M."/>
            <person name="Wang S."/>
            <person name="Luo L."/>
            <person name="She Z."/>
            <person name="Ming Y."/>
            <person name="Huang W."/>
            <person name="Zhang S."/>
            <person name="Huang B."/>
            <person name="Zhang Y."/>
            <person name="Qu T."/>
            <person name="Ni P."/>
            <person name="Miao G."/>
            <person name="Wang J."/>
            <person name="Wang Q."/>
            <person name="Steinberg C.E."/>
            <person name="Wang H."/>
            <person name="Li N."/>
            <person name="Qian L."/>
            <person name="Zhang G."/>
            <person name="Li Y."/>
            <person name="Yang H."/>
            <person name="Liu X."/>
            <person name="Wang J."/>
            <person name="Yin Y."/>
            <person name="Wang J."/>
        </authorList>
    </citation>
    <scope>NUCLEOTIDE SEQUENCE [LARGE SCALE GENOMIC DNA]</scope>
    <source>
        <strain evidence="2">05x7-T-G4-1.051#20</strain>
    </source>
</reference>
<protein>
    <submittedName>
        <fullName evidence="2">Uncharacterized protein</fullName>
    </submittedName>
</protein>
<feature type="compositionally biased region" description="Basic residues" evidence="1">
    <location>
        <begin position="113"/>
        <end position="123"/>
    </location>
</feature>
<evidence type="ECO:0000256" key="1">
    <source>
        <dbReference type="SAM" id="MobiDB-lite"/>
    </source>
</evidence>
<feature type="compositionally biased region" description="Polar residues" evidence="1">
    <location>
        <begin position="182"/>
        <end position="198"/>
    </location>
</feature>
<proteinExistence type="predicted"/>
<feature type="compositionally biased region" description="Basic and acidic residues" evidence="1">
    <location>
        <begin position="41"/>
        <end position="50"/>
    </location>
</feature>
<name>K1RGX7_MAGGI</name>